<dbReference type="SMART" id="SM00448">
    <property type="entry name" value="REC"/>
    <property type="match status" value="1"/>
</dbReference>
<keyword evidence="2" id="KW-0597">Phosphoprotein</keyword>
<evidence type="ECO:0000256" key="1">
    <source>
        <dbReference type="ARBA" id="ARBA00022801"/>
    </source>
</evidence>
<accession>A0A518DYC8</accession>
<proteinExistence type="predicted"/>
<dbReference type="Gene3D" id="3.40.50.2300">
    <property type="match status" value="1"/>
</dbReference>
<dbReference type="AlphaFoldDB" id="A0A518DYC8"/>
<dbReference type="PROSITE" id="PS50110">
    <property type="entry name" value="RESPONSE_REGULATORY"/>
    <property type="match status" value="1"/>
</dbReference>
<dbReference type="PANTHER" id="PTHR43156">
    <property type="entry name" value="STAGE II SPORULATION PROTEIN E-RELATED"/>
    <property type="match status" value="1"/>
</dbReference>
<feature type="modified residue" description="4-aspartylphosphate" evidence="2">
    <location>
        <position position="60"/>
    </location>
</feature>
<dbReference type="Proteomes" id="UP000317648">
    <property type="component" value="Chromosome"/>
</dbReference>
<gene>
    <name evidence="4" type="primary">rsbU_6</name>
    <name evidence="4" type="ORF">Pla8534_46560</name>
</gene>
<dbReference type="EC" id="3.1.3.3" evidence="4"/>
<keyword evidence="1 4" id="KW-0378">Hydrolase</keyword>
<keyword evidence="5" id="KW-1185">Reference proteome</keyword>
<dbReference type="Gene3D" id="3.60.40.10">
    <property type="entry name" value="PPM-type phosphatase domain"/>
    <property type="match status" value="1"/>
</dbReference>
<evidence type="ECO:0000313" key="5">
    <source>
        <dbReference type="Proteomes" id="UP000317648"/>
    </source>
</evidence>
<dbReference type="GO" id="GO:0000160">
    <property type="term" value="P:phosphorelay signal transduction system"/>
    <property type="evidence" value="ECO:0007669"/>
    <property type="project" value="InterPro"/>
</dbReference>
<dbReference type="InterPro" id="IPR001789">
    <property type="entry name" value="Sig_transdc_resp-reg_receiver"/>
</dbReference>
<evidence type="ECO:0000256" key="2">
    <source>
        <dbReference type="PROSITE-ProRule" id="PRU00169"/>
    </source>
</evidence>
<reference evidence="4 5" key="1">
    <citation type="submission" date="2019-02" db="EMBL/GenBank/DDBJ databases">
        <title>Deep-cultivation of Planctomycetes and their phenomic and genomic characterization uncovers novel biology.</title>
        <authorList>
            <person name="Wiegand S."/>
            <person name="Jogler M."/>
            <person name="Boedeker C."/>
            <person name="Pinto D."/>
            <person name="Vollmers J."/>
            <person name="Rivas-Marin E."/>
            <person name="Kohn T."/>
            <person name="Peeters S.H."/>
            <person name="Heuer A."/>
            <person name="Rast P."/>
            <person name="Oberbeckmann S."/>
            <person name="Bunk B."/>
            <person name="Jeske O."/>
            <person name="Meyerdierks A."/>
            <person name="Storesund J.E."/>
            <person name="Kallscheuer N."/>
            <person name="Luecker S."/>
            <person name="Lage O.M."/>
            <person name="Pohl T."/>
            <person name="Merkel B.J."/>
            <person name="Hornburger P."/>
            <person name="Mueller R.-W."/>
            <person name="Bruemmer F."/>
            <person name="Labrenz M."/>
            <person name="Spormann A.M."/>
            <person name="Op den Camp H."/>
            <person name="Overmann J."/>
            <person name="Amann R."/>
            <person name="Jetten M.S.M."/>
            <person name="Mascher T."/>
            <person name="Medema M.H."/>
            <person name="Devos D.P."/>
            <person name="Kaster A.-K."/>
            <person name="Ovreas L."/>
            <person name="Rohde M."/>
            <person name="Galperin M.Y."/>
            <person name="Jogler C."/>
        </authorList>
    </citation>
    <scope>NUCLEOTIDE SEQUENCE [LARGE SCALE GENOMIC DNA]</scope>
    <source>
        <strain evidence="4 5">Pla85_3_4</strain>
    </source>
</reference>
<dbReference type="GO" id="GO:0016791">
    <property type="term" value="F:phosphatase activity"/>
    <property type="evidence" value="ECO:0007669"/>
    <property type="project" value="TreeGrafter"/>
</dbReference>
<dbReference type="InterPro" id="IPR011006">
    <property type="entry name" value="CheY-like_superfamily"/>
</dbReference>
<dbReference type="EMBL" id="CP036433">
    <property type="protein sequence ID" value="QDU96834.1"/>
    <property type="molecule type" value="Genomic_DNA"/>
</dbReference>
<protein>
    <submittedName>
        <fullName evidence="4">Phosphoserine phosphatase RsbU</fullName>
        <ecNumber evidence="4">3.1.3.3</ecNumber>
    </submittedName>
</protein>
<dbReference type="SMART" id="SM00331">
    <property type="entry name" value="PP2C_SIG"/>
    <property type="match status" value="1"/>
</dbReference>
<dbReference type="Pfam" id="PF07228">
    <property type="entry name" value="SpoIIE"/>
    <property type="match status" value="1"/>
</dbReference>
<dbReference type="KEGG" id="lcre:Pla8534_46560"/>
<feature type="domain" description="Response regulatory" evidence="3">
    <location>
        <begin position="7"/>
        <end position="125"/>
    </location>
</feature>
<dbReference type="InterPro" id="IPR001932">
    <property type="entry name" value="PPM-type_phosphatase-like_dom"/>
</dbReference>
<organism evidence="4 5">
    <name type="scientific">Lignipirellula cremea</name>
    <dbReference type="NCBI Taxonomy" id="2528010"/>
    <lineage>
        <taxon>Bacteria</taxon>
        <taxon>Pseudomonadati</taxon>
        <taxon>Planctomycetota</taxon>
        <taxon>Planctomycetia</taxon>
        <taxon>Pirellulales</taxon>
        <taxon>Pirellulaceae</taxon>
        <taxon>Lignipirellula</taxon>
    </lineage>
</organism>
<dbReference type="SUPFAM" id="SSF81606">
    <property type="entry name" value="PP2C-like"/>
    <property type="match status" value="1"/>
</dbReference>
<dbReference type="PANTHER" id="PTHR43156:SF2">
    <property type="entry name" value="STAGE II SPORULATION PROTEIN E"/>
    <property type="match status" value="1"/>
</dbReference>
<dbReference type="InterPro" id="IPR036457">
    <property type="entry name" value="PPM-type-like_dom_sf"/>
</dbReference>
<evidence type="ECO:0000313" key="4">
    <source>
        <dbReference type="EMBL" id="QDU96834.1"/>
    </source>
</evidence>
<dbReference type="InterPro" id="IPR052016">
    <property type="entry name" value="Bact_Sigma-Reg"/>
</dbReference>
<dbReference type="OrthoDB" id="207912at2"/>
<dbReference type="Pfam" id="PF00072">
    <property type="entry name" value="Response_reg"/>
    <property type="match status" value="1"/>
</dbReference>
<evidence type="ECO:0000259" key="3">
    <source>
        <dbReference type="PROSITE" id="PS50110"/>
    </source>
</evidence>
<dbReference type="SUPFAM" id="SSF52172">
    <property type="entry name" value="CheY-like"/>
    <property type="match status" value="1"/>
</dbReference>
<name>A0A518DYC8_9BACT</name>
<sequence length="383" mass="42633">MSSAAFRLLLFEDNRTDRNLIREWLSDSSVRFDMTCVERLHEGLALLAEAADAFDLLVVDLTLPDSSGLATFEKVHQAAPQLPIVVLSSMADEELAVKAVQLGAEDYLMKGQAYSDWLERSLRYAIERRRMRDAIMAAEAELRTRQEASRVARHIQQQLFPRQAPAFPGFEIAGASFPADETGGDYFDYLPMGDGSYGLVIGDVGGHGIGPALLMAGLHSYLRALLVTHPHLSDTLFATNNLLTEDTQQERLVTLFFVELHPFTRQLRYAAAGQLGLLLRASGEVVELRDDNLPFGVALDCGYSVSDFLQLASGDWLLLYTDGLTERQTLANAAYGEQRLLDFVAEHRRLSAEEMVDAVFGDAMQFSTRKQYDDITLLFTKVL</sequence>
<dbReference type="CDD" id="cd00156">
    <property type="entry name" value="REC"/>
    <property type="match status" value="1"/>
</dbReference>
<dbReference type="RefSeq" id="WP_145055489.1">
    <property type="nucleotide sequence ID" value="NZ_CP036433.1"/>
</dbReference>